<keyword evidence="2" id="KW-0805">Transcription regulation</keyword>
<evidence type="ECO:0000256" key="2">
    <source>
        <dbReference type="ARBA" id="ARBA00023015"/>
    </source>
</evidence>
<dbReference type="PROSITE" id="PS50043">
    <property type="entry name" value="HTH_LUXR_2"/>
    <property type="match status" value="1"/>
</dbReference>
<dbReference type="AlphaFoldDB" id="A0A163R0C4"/>
<evidence type="ECO:0000313" key="9">
    <source>
        <dbReference type="Proteomes" id="UP000076447"/>
    </source>
</evidence>
<evidence type="ECO:0000259" key="6">
    <source>
        <dbReference type="PROSITE" id="PS50043"/>
    </source>
</evidence>
<dbReference type="InterPro" id="IPR011006">
    <property type="entry name" value="CheY-like_superfamily"/>
</dbReference>
<evidence type="ECO:0000259" key="7">
    <source>
        <dbReference type="PROSITE" id="PS50110"/>
    </source>
</evidence>
<proteinExistence type="predicted"/>
<gene>
    <name evidence="8" type="primary">liaR_6</name>
    <name evidence="8" type="ORF">OJAG_25270</name>
</gene>
<reference evidence="8 9" key="1">
    <citation type="submission" date="2016-01" db="EMBL/GenBank/DDBJ databases">
        <title>Genome sequence of Oerskovia enterophila VJag, an agar and cellulose degrading bacterium.</title>
        <authorList>
            <person name="Poehlein A."/>
            <person name="Jag V."/>
            <person name="Bengelsdorf F."/>
            <person name="Duerre P."/>
            <person name="Daniel R."/>
        </authorList>
    </citation>
    <scope>NUCLEOTIDE SEQUENCE [LARGE SCALE GENOMIC DNA]</scope>
    <source>
        <strain evidence="8 9">VJag</strain>
    </source>
</reference>
<dbReference type="SUPFAM" id="SSF46894">
    <property type="entry name" value="C-terminal effector domain of the bipartite response regulators"/>
    <property type="match status" value="1"/>
</dbReference>
<organism evidence="8 9">
    <name type="scientific">Oerskovia enterophila</name>
    <dbReference type="NCBI Taxonomy" id="43678"/>
    <lineage>
        <taxon>Bacteria</taxon>
        <taxon>Bacillati</taxon>
        <taxon>Actinomycetota</taxon>
        <taxon>Actinomycetes</taxon>
        <taxon>Micrococcales</taxon>
        <taxon>Cellulomonadaceae</taxon>
        <taxon>Oerskovia</taxon>
    </lineage>
</organism>
<dbReference type="PRINTS" id="PR00038">
    <property type="entry name" value="HTHLUXR"/>
</dbReference>
<dbReference type="InterPro" id="IPR039420">
    <property type="entry name" value="WalR-like"/>
</dbReference>
<dbReference type="RefSeq" id="WP_068708923.1">
    <property type="nucleotide sequence ID" value="NZ_LRIE01000077.1"/>
</dbReference>
<dbReference type="Proteomes" id="UP000076447">
    <property type="component" value="Unassembled WGS sequence"/>
</dbReference>
<evidence type="ECO:0000313" key="8">
    <source>
        <dbReference type="EMBL" id="KZM34721.1"/>
    </source>
</evidence>
<evidence type="ECO:0000256" key="1">
    <source>
        <dbReference type="ARBA" id="ARBA00022553"/>
    </source>
</evidence>
<dbReference type="PATRIC" id="fig|43678.3.peg.2642"/>
<name>A0A163R0C4_9CELL</name>
<dbReference type="SMART" id="SM00421">
    <property type="entry name" value="HTH_LUXR"/>
    <property type="match status" value="1"/>
</dbReference>
<keyword evidence="1 5" id="KW-0597">Phosphoprotein</keyword>
<dbReference type="Pfam" id="PF00072">
    <property type="entry name" value="Response_reg"/>
    <property type="match status" value="1"/>
</dbReference>
<evidence type="ECO:0000256" key="3">
    <source>
        <dbReference type="ARBA" id="ARBA00023125"/>
    </source>
</evidence>
<dbReference type="InterPro" id="IPR058245">
    <property type="entry name" value="NreC/VraR/RcsB-like_REC"/>
</dbReference>
<dbReference type="GO" id="GO:0003677">
    <property type="term" value="F:DNA binding"/>
    <property type="evidence" value="ECO:0007669"/>
    <property type="project" value="UniProtKB-KW"/>
</dbReference>
<evidence type="ECO:0000256" key="5">
    <source>
        <dbReference type="PROSITE-ProRule" id="PRU00169"/>
    </source>
</evidence>
<dbReference type="InterPro" id="IPR016032">
    <property type="entry name" value="Sig_transdc_resp-reg_C-effctor"/>
</dbReference>
<dbReference type="GO" id="GO:0000160">
    <property type="term" value="P:phosphorelay signal transduction system"/>
    <property type="evidence" value="ECO:0007669"/>
    <property type="project" value="InterPro"/>
</dbReference>
<dbReference type="GO" id="GO:0006355">
    <property type="term" value="P:regulation of DNA-templated transcription"/>
    <property type="evidence" value="ECO:0007669"/>
    <property type="project" value="InterPro"/>
</dbReference>
<dbReference type="CDD" id="cd06170">
    <property type="entry name" value="LuxR_C_like"/>
    <property type="match status" value="1"/>
</dbReference>
<dbReference type="CDD" id="cd17535">
    <property type="entry name" value="REC_NarL-like"/>
    <property type="match status" value="1"/>
</dbReference>
<feature type="domain" description="Response regulatory" evidence="7">
    <location>
        <begin position="5"/>
        <end position="122"/>
    </location>
</feature>
<dbReference type="SMART" id="SM00448">
    <property type="entry name" value="REC"/>
    <property type="match status" value="1"/>
</dbReference>
<dbReference type="PANTHER" id="PTHR43214:SF24">
    <property type="entry name" value="TRANSCRIPTIONAL REGULATORY PROTEIN NARL-RELATED"/>
    <property type="match status" value="1"/>
</dbReference>
<sequence>MSPIRVALVDDHPVFRIGMAALLDSLEGVSVVAQAASAAEARAVLGAPEGLDVVVMDLDLGDGSGVELTRDLARDRPDVPVLVMSMHEDDDSVAACLRAGARGYLVKSASPHEVERAVRAVANGELILAPGVAARAVANVLGGSRAAVPFPQLTDREREVLALVAAGLDNTAISRRLSLSTKTVRNYVAGVLAKLSLRDRAAAIVRAREEGLVDDDGSSARAAASR</sequence>
<dbReference type="PANTHER" id="PTHR43214">
    <property type="entry name" value="TWO-COMPONENT RESPONSE REGULATOR"/>
    <property type="match status" value="1"/>
</dbReference>
<feature type="domain" description="HTH luxR-type" evidence="6">
    <location>
        <begin position="146"/>
        <end position="211"/>
    </location>
</feature>
<dbReference type="EMBL" id="LRIE01000077">
    <property type="protein sequence ID" value="KZM34721.1"/>
    <property type="molecule type" value="Genomic_DNA"/>
</dbReference>
<protein>
    <submittedName>
        <fullName evidence="8">Transcriptional regulatory protein LiaR</fullName>
    </submittedName>
</protein>
<feature type="modified residue" description="4-aspartylphosphate" evidence="5">
    <location>
        <position position="57"/>
    </location>
</feature>
<dbReference type="STRING" id="43678.OJAG_25270"/>
<keyword evidence="4" id="KW-0804">Transcription</keyword>
<keyword evidence="3" id="KW-0238">DNA-binding</keyword>
<dbReference type="Pfam" id="PF00196">
    <property type="entry name" value="GerE"/>
    <property type="match status" value="1"/>
</dbReference>
<comment type="caution">
    <text evidence="8">The sequence shown here is derived from an EMBL/GenBank/DDBJ whole genome shotgun (WGS) entry which is preliminary data.</text>
</comment>
<dbReference type="Gene3D" id="3.40.50.2300">
    <property type="match status" value="1"/>
</dbReference>
<evidence type="ECO:0000256" key="4">
    <source>
        <dbReference type="ARBA" id="ARBA00023163"/>
    </source>
</evidence>
<dbReference type="InterPro" id="IPR001789">
    <property type="entry name" value="Sig_transdc_resp-reg_receiver"/>
</dbReference>
<dbReference type="PROSITE" id="PS50110">
    <property type="entry name" value="RESPONSE_REGULATORY"/>
    <property type="match status" value="1"/>
</dbReference>
<dbReference type="InterPro" id="IPR000792">
    <property type="entry name" value="Tscrpt_reg_LuxR_C"/>
</dbReference>
<accession>A0A163R0C4</accession>
<dbReference type="SUPFAM" id="SSF52172">
    <property type="entry name" value="CheY-like"/>
    <property type="match status" value="1"/>
</dbReference>